<dbReference type="Proteomes" id="UP000199021">
    <property type="component" value="Unassembled WGS sequence"/>
</dbReference>
<dbReference type="InParanoid" id="A0A1H9M232"/>
<accession>A0A1H9M232</accession>
<gene>
    <name evidence="1" type="ORF">SAMN05444359_12683</name>
</gene>
<evidence type="ECO:0000313" key="1">
    <source>
        <dbReference type="EMBL" id="SER17599.1"/>
    </source>
</evidence>
<name>A0A1H9M232_9BACT</name>
<reference evidence="2" key="1">
    <citation type="submission" date="2016-10" db="EMBL/GenBank/DDBJ databases">
        <authorList>
            <person name="Varghese N."/>
            <person name="Submissions S."/>
        </authorList>
    </citation>
    <scope>NUCLEOTIDE SEQUENCE [LARGE SCALE GENOMIC DNA]</scope>
    <source>
        <strain evidence="2">DSM 24740</strain>
    </source>
</reference>
<dbReference type="AlphaFoldDB" id="A0A1H9M232"/>
<evidence type="ECO:0000313" key="2">
    <source>
        <dbReference type="Proteomes" id="UP000199021"/>
    </source>
</evidence>
<dbReference type="STRING" id="478744.SAMN05444359_12683"/>
<organism evidence="1 2">
    <name type="scientific">Neolewinella agarilytica</name>
    <dbReference type="NCBI Taxonomy" id="478744"/>
    <lineage>
        <taxon>Bacteria</taxon>
        <taxon>Pseudomonadati</taxon>
        <taxon>Bacteroidota</taxon>
        <taxon>Saprospiria</taxon>
        <taxon>Saprospirales</taxon>
        <taxon>Lewinellaceae</taxon>
        <taxon>Neolewinella</taxon>
    </lineage>
</organism>
<dbReference type="EMBL" id="FOFB01000026">
    <property type="protein sequence ID" value="SER17599.1"/>
    <property type="molecule type" value="Genomic_DNA"/>
</dbReference>
<sequence>MIYENTQYPIPNTQYPIPNTLTSIYFKVAVLMVFAVCSYACEDGLVSLNSESKEVKLSSLDLNALSDELAKDNDLQLIFEKIIEVQVLMADNSQISDMSAFSESFGGDKKAFFKGLSKHYETLDYEYLVNLDLELEGAQTRLKSKFKKEFNFLRESDIKFRDAFTADIQRKFAYFYSENTFVTKSGNCADALCNGNHRCRRMLWCLVRTSLCGFLDNCVDTANAWTVTIISAGFIGMNPIGISAGVVGGIIYNGWAIDDCQRQNEGKCHSCESECEL</sequence>
<proteinExistence type="predicted"/>
<keyword evidence="2" id="KW-1185">Reference proteome</keyword>
<protein>
    <submittedName>
        <fullName evidence="1">Uncharacterized protein</fullName>
    </submittedName>
</protein>